<keyword evidence="2" id="KW-1185">Reference proteome</keyword>
<comment type="caution">
    <text evidence="1">The sequence shown here is derived from an EMBL/GenBank/DDBJ whole genome shotgun (WGS) entry which is preliminary data.</text>
</comment>
<name>A0ACC5ZB91_9TELE</name>
<evidence type="ECO:0000313" key="1">
    <source>
        <dbReference type="EMBL" id="MCJ8744406.1"/>
    </source>
</evidence>
<evidence type="ECO:0000313" key="2">
    <source>
        <dbReference type="Proteomes" id="UP000830395"/>
    </source>
</evidence>
<accession>A0ACC5ZB91</accession>
<sequence length="354" mass="37786">MWQGIQPILWPVTSPACDSDASLPDALNNFYARFEAQNDVTARKTTPPNNDQVLCLTKADVQTASETFLSETAVSVVWCGAMCLSGQPLCSGRDHVRSNSSSSEGSSSSSQYAFCALGVGLVALGVVMILWSVVPLEVRWNNTGVQHDGVANDDTKQKTSSVAFVLVGAGLALLLLAVCLGVRNKHRRNRGTTTATGTQYTDRVPGEAGQTLSPAPNYDVPSYDEAVTSGCYPIRQSNLRQSTSQLPSYEDLVAPVENEGEGSGAASSQNASSPGPHVGPPVAGTNVQPARSSSRASYILRPLRVRRIKSEKLHVKDIQLNIQSPPQGGRVTIEPLTPPPQYEDKVPEFPTEPV</sequence>
<reference evidence="1" key="1">
    <citation type="submission" date="2020-02" db="EMBL/GenBank/DDBJ databases">
        <title>Genome sequencing of the panga catfish, Pangasius djambal.</title>
        <authorList>
            <person name="Wen M."/>
            <person name="Zahm M."/>
            <person name="Roques C."/>
            <person name="Cabau C."/>
            <person name="Klopp C."/>
            <person name="Donnadieu C."/>
            <person name="Jouanno E."/>
            <person name="Avarre J.-C."/>
            <person name="Campet M."/>
            <person name="Ha T."/>
            <person name="Dugue R."/>
            <person name="Lampietro C."/>
            <person name="Louis A."/>
            <person name="Herpin A."/>
            <person name="Echchiki A."/>
            <person name="Berthelot C."/>
            <person name="Parey E."/>
            <person name="Roest-Crollius H."/>
            <person name="Braasch I."/>
            <person name="Postlethwait J.H."/>
            <person name="Bobe J."/>
            <person name="Montfort J."/>
            <person name="Bouchez O."/>
            <person name="Begum T."/>
            <person name="Schartl M."/>
            <person name="Gustiano R."/>
            <person name="Guiguen Y."/>
        </authorList>
    </citation>
    <scope>NUCLEOTIDE SEQUENCE</scope>
    <source>
        <strain evidence="1">Pdj_M5554</strain>
    </source>
</reference>
<dbReference type="Proteomes" id="UP000830395">
    <property type="component" value="Chromosome 20"/>
</dbReference>
<gene>
    <name evidence="1" type="ORF">PDJAM_G00118280</name>
</gene>
<protein>
    <submittedName>
        <fullName evidence="1">Uncharacterized protein</fullName>
    </submittedName>
</protein>
<proteinExistence type="predicted"/>
<dbReference type="EMBL" id="CM040994">
    <property type="protein sequence ID" value="MCJ8744406.1"/>
    <property type="molecule type" value="Genomic_DNA"/>
</dbReference>
<organism evidence="1 2">
    <name type="scientific">Pangasius djambal</name>
    <dbReference type="NCBI Taxonomy" id="1691987"/>
    <lineage>
        <taxon>Eukaryota</taxon>
        <taxon>Metazoa</taxon>
        <taxon>Chordata</taxon>
        <taxon>Craniata</taxon>
        <taxon>Vertebrata</taxon>
        <taxon>Euteleostomi</taxon>
        <taxon>Actinopterygii</taxon>
        <taxon>Neopterygii</taxon>
        <taxon>Teleostei</taxon>
        <taxon>Ostariophysi</taxon>
        <taxon>Siluriformes</taxon>
        <taxon>Pangasiidae</taxon>
        <taxon>Pangasius</taxon>
    </lineage>
</organism>